<dbReference type="Proteomes" id="UP000280955">
    <property type="component" value="Unassembled WGS sequence"/>
</dbReference>
<keyword evidence="2" id="KW-1185">Reference proteome</keyword>
<protein>
    <submittedName>
        <fullName evidence="1">Uncharacterized protein</fullName>
    </submittedName>
</protein>
<dbReference type="RefSeq" id="WP_015833902.1">
    <property type="nucleotide sequence ID" value="NC_012962.1"/>
</dbReference>
<evidence type="ECO:0000313" key="1">
    <source>
        <dbReference type="EMBL" id="RKS66245.1"/>
    </source>
</evidence>
<dbReference type="EMBL" id="RBLJ01000001">
    <property type="protein sequence ID" value="RKS66245.1"/>
    <property type="molecule type" value="Genomic_DNA"/>
</dbReference>
<comment type="caution">
    <text evidence="1">The sequence shown here is derived from an EMBL/GenBank/DDBJ whole genome shotgun (WGS) entry which is preliminary data.</text>
</comment>
<name>A0ABX9SRX5_9GAMM</name>
<gene>
    <name evidence="1" type="ORF">BDD30_0535</name>
</gene>
<organism evidence="1 2">
    <name type="scientific">Photorhabdus asymbiotica</name>
    <dbReference type="NCBI Taxonomy" id="291112"/>
    <lineage>
        <taxon>Bacteria</taxon>
        <taxon>Pseudomonadati</taxon>
        <taxon>Pseudomonadota</taxon>
        <taxon>Gammaproteobacteria</taxon>
        <taxon>Enterobacterales</taxon>
        <taxon>Morganellaceae</taxon>
        <taxon>Photorhabdus</taxon>
    </lineage>
</organism>
<evidence type="ECO:0000313" key="2">
    <source>
        <dbReference type="Proteomes" id="UP000280955"/>
    </source>
</evidence>
<reference evidence="1 2" key="1">
    <citation type="submission" date="2018-10" db="EMBL/GenBank/DDBJ databases">
        <title>Genomic Encyclopedia of Archaeal and Bacterial Type Strains, Phase II (KMG-II): from individual species to whole genera.</title>
        <authorList>
            <person name="Goeker M."/>
        </authorList>
    </citation>
    <scope>NUCLEOTIDE SEQUENCE [LARGE SCALE GENOMIC DNA]</scope>
    <source>
        <strain evidence="1 2">DSM 15149</strain>
    </source>
</reference>
<proteinExistence type="predicted"/>
<dbReference type="InterPro" id="IPR047729">
    <property type="entry name" value="Sce7726-like"/>
</dbReference>
<dbReference type="NCBIfam" id="NF033832">
    <property type="entry name" value="sce7726_fam"/>
    <property type="match status" value="1"/>
</dbReference>
<accession>A0ABX9SRX5</accession>
<sequence length="95" mass="10494">MASSSIKKEDSIKAALIDWLIERNELNDNAVLINELPIANFSRRVDLALANGKLHAYEIKSDSDSLARLEGQISTYIPYGFQDVSRRQGSESPGA</sequence>